<dbReference type="Proteomes" id="UP000252519">
    <property type="component" value="Unassembled WGS sequence"/>
</dbReference>
<keyword evidence="7" id="KW-0472">Membrane</keyword>
<dbReference type="GO" id="GO:0016020">
    <property type="term" value="C:membrane"/>
    <property type="evidence" value="ECO:0007669"/>
    <property type="project" value="UniProtKB-SubCell"/>
</dbReference>
<comment type="similarity">
    <text evidence="2 8">Belongs to the glycosyltransferase 92 family.</text>
</comment>
<keyword evidence="3 8" id="KW-0328">Glycosyltransferase</keyword>
<dbReference type="PANTHER" id="PTHR21461:SF40">
    <property type="entry name" value="GLYCOSYLTRANSFERASE FAMILY 92 PROTEIN"/>
    <property type="match status" value="1"/>
</dbReference>
<dbReference type="InterPro" id="IPR008166">
    <property type="entry name" value="Glyco_transf_92"/>
</dbReference>
<reference evidence="9 10" key="1">
    <citation type="submission" date="2014-10" db="EMBL/GenBank/DDBJ databases">
        <title>Draft genome of the hookworm Ancylostoma caninum.</title>
        <authorList>
            <person name="Mitreva M."/>
        </authorList>
    </citation>
    <scope>NUCLEOTIDE SEQUENCE [LARGE SCALE GENOMIC DNA]</scope>
    <source>
        <strain evidence="9 10">Baltimore</strain>
    </source>
</reference>
<dbReference type="GO" id="GO:0016757">
    <property type="term" value="F:glycosyltransferase activity"/>
    <property type="evidence" value="ECO:0007669"/>
    <property type="project" value="UniProtKB-UniRule"/>
</dbReference>
<keyword evidence="10" id="KW-1185">Reference proteome</keyword>
<dbReference type="Pfam" id="PF01697">
    <property type="entry name" value="Glyco_transf_92"/>
    <property type="match status" value="1"/>
</dbReference>
<evidence type="ECO:0000256" key="5">
    <source>
        <dbReference type="ARBA" id="ARBA00022692"/>
    </source>
</evidence>
<comment type="subcellular location">
    <subcellularLocation>
        <location evidence="1">Membrane</location>
        <topology evidence="1">Single-pass membrane protein</topology>
    </subcellularLocation>
</comment>
<evidence type="ECO:0000256" key="8">
    <source>
        <dbReference type="RuleBase" id="RU366017"/>
    </source>
</evidence>
<gene>
    <name evidence="9" type="ORF">ANCCAN_05678</name>
</gene>
<evidence type="ECO:0000256" key="1">
    <source>
        <dbReference type="ARBA" id="ARBA00004167"/>
    </source>
</evidence>
<evidence type="ECO:0000256" key="7">
    <source>
        <dbReference type="ARBA" id="ARBA00023136"/>
    </source>
</evidence>
<evidence type="ECO:0000256" key="6">
    <source>
        <dbReference type="ARBA" id="ARBA00022989"/>
    </source>
</evidence>
<sequence>MYCRYFDVTQREIEPAVESFVFPDYAVHCCSRDNAKYMSVTEDLNDSAVEYVSVVDRRHKHPKFFLSLCLSPMYGNERKWLLLAELVEHNKLEGVEYFYLYVKDMDDYTNKDCLQRSRGHSKYVIFQDLDERILPTDNTTVRELVRETMDTNKTIAMVSFPSLEFMMTLSPPLEYRVLVMWVHAVSIFFPGYKELHFTPEEVVMRHYNSVALQGNPDLTLLNDTAFPAELMSTLYRKVEETLNHVYGSAN</sequence>
<dbReference type="GO" id="GO:0005737">
    <property type="term" value="C:cytoplasm"/>
    <property type="evidence" value="ECO:0007669"/>
    <property type="project" value="TreeGrafter"/>
</dbReference>
<accession>A0A368GV67</accession>
<keyword evidence="6" id="KW-1133">Transmembrane helix</keyword>
<keyword evidence="4 8" id="KW-0808">Transferase</keyword>
<comment type="caution">
    <text evidence="9">The sequence shown here is derived from an EMBL/GenBank/DDBJ whole genome shotgun (WGS) entry which is preliminary data.</text>
</comment>
<dbReference type="PANTHER" id="PTHR21461">
    <property type="entry name" value="GLYCOSYLTRANSFERASE FAMILY 92 PROTEIN"/>
    <property type="match status" value="1"/>
</dbReference>
<evidence type="ECO:0000256" key="3">
    <source>
        <dbReference type="ARBA" id="ARBA00022676"/>
    </source>
</evidence>
<dbReference type="OrthoDB" id="5809514at2759"/>
<protein>
    <recommendedName>
        <fullName evidence="8">Glycosyltransferase family 92 protein</fullName>
        <ecNumber evidence="8">2.4.1.-</ecNumber>
    </recommendedName>
</protein>
<evidence type="ECO:0000256" key="4">
    <source>
        <dbReference type="ARBA" id="ARBA00022679"/>
    </source>
</evidence>
<evidence type="ECO:0000313" key="10">
    <source>
        <dbReference type="Proteomes" id="UP000252519"/>
    </source>
</evidence>
<organism evidence="9 10">
    <name type="scientific">Ancylostoma caninum</name>
    <name type="common">Dog hookworm</name>
    <dbReference type="NCBI Taxonomy" id="29170"/>
    <lineage>
        <taxon>Eukaryota</taxon>
        <taxon>Metazoa</taxon>
        <taxon>Ecdysozoa</taxon>
        <taxon>Nematoda</taxon>
        <taxon>Chromadorea</taxon>
        <taxon>Rhabditida</taxon>
        <taxon>Rhabditina</taxon>
        <taxon>Rhabditomorpha</taxon>
        <taxon>Strongyloidea</taxon>
        <taxon>Ancylostomatidae</taxon>
        <taxon>Ancylostomatinae</taxon>
        <taxon>Ancylostoma</taxon>
    </lineage>
</organism>
<keyword evidence="5" id="KW-0812">Transmembrane</keyword>
<evidence type="ECO:0000313" key="9">
    <source>
        <dbReference type="EMBL" id="RCN48263.1"/>
    </source>
</evidence>
<name>A0A368GV67_ANCCA</name>
<dbReference type="EMBL" id="JOJR01000049">
    <property type="protein sequence ID" value="RCN48263.1"/>
    <property type="molecule type" value="Genomic_DNA"/>
</dbReference>
<dbReference type="AlphaFoldDB" id="A0A368GV67"/>
<dbReference type="EC" id="2.4.1.-" evidence="8"/>
<proteinExistence type="inferred from homology"/>
<evidence type="ECO:0000256" key="2">
    <source>
        <dbReference type="ARBA" id="ARBA00007647"/>
    </source>
</evidence>